<feature type="binding site" evidence="12">
    <location>
        <position position="277"/>
    </location>
    <ligand>
        <name>ATP</name>
        <dbReference type="ChEBI" id="CHEBI:30616"/>
    </ligand>
</feature>
<name>A0ABT5IES3_9CAUL</name>
<comment type="similarity">
    <text evidence="2 12">Belongs to the class-I aminoacyl-tRNA synthetase family.</text>
</comment>
<feature type="domain" description="Cysteinyl-tRNA synthetase class Ia DALR" evidence="13">
    <location>
        <begin position="347"/>
        <end position="405"/>
    </location>
</feature>
<dbReference type="EC" id="6.1.1.16" evidence="12"/>
<proteinExistence type="inferred from homology"/>
<dbReference type="Proteomes" id="UP001216595">
    <property type="component" value="Unassembled WGS sequence"/>
</dbReference>
<gene>
    <name evidence="12 14" type="primary">cysS</name>
    <name evidence="14" type="ORF">PQU94_10365</name>
</gene>
<dbReference type="PRINTS" id="PR00983">
    <property type="entry name" value="TRNASYNTHCYS"/>
</dbReference>
<dbReference type="InterPro" id="IPR032678">
    <property type="entry name" value="tRNA-synt_1_cat_dom"/>
</dbReference>
<evidence type="ECO:0000256" key="5">
    <source>
        <dbReference type="ARBA" id="ARBA00022598"/>
    </source>
</evidence>
<feature type="binding site" evidence="12">
    <location>
        <position position="29"/>
    </location>
    <ligand>
        <name>Zn(2+)</name>
        <dbReference type="ChEBI" id="CHEBI:29105"/>
    </ligand>
</feature>
<keyword evidence="10 12" id="KW-0648">Protein biosynthesis</keyword>
<evidence type="ECO:0000313" key="15">
    <source>
        <dbReference type="Proteomes" id="UP001216595"/>
    </source>
</evidence>
<dbReference type="InterPro" id="IPR014729">
    <property type="entry name" value="Rossmann-like_a/b/a_fold"/>
</dbReference>
<evidence type="ECO:0000256" key="1">
    <source>
        <dbReference type="ARBA" id="ARBA00004496"/>
    </source>
</evidence>
<keyword evidence="15" id="KW-1185">Reference proteome</keyword>
<evidence type="ECO:0000256" key="12">
    <source>
        <dbReference type="HAMAP-Rule" id="MF_00041"/>
    </source>
</evidence>
<dbReference type="Gene3D" id="1.20.120.1910">
    <property type="entry name" value="Cysteine-tRNA ligase, C-terminal anti-codon recognition domain"/>
    <property type="match status" value="1"/>
</dbReference>
<feature type="binding site" evidence="12">
    <location>
        <position position="211"/>
    </location>
    <ligand>
        <name>Zn(2+)</name>
        <dbReference type="ChEBI" id="CHEBI:29105"/>
    </ligand>
</feature>
<accession>A0ABT5IES3</accession>
<evidence type="ECO:0000256" key="2">
    <source>
        <dbReference type="ARBA" id="ARBA00005594"/>
    </source>
</evidence>
<evidence type="ECO:0000256" key="8">
    <source>
        <dbReference type="ARBA" id="ARBA00022833"/>
    </source>
</evidence>
<organism evidence="14 15">
    <name type="scientific">Asticcacaulis currens</name>
    <dbReference type="NCBI Taxonomy" id="2984210"/>
    <lineage>
        <taxon>Bacteria</taxon>
        <taxon>Pseudomonadati</taxon>
        <taxon>Pseudomonadota</taxon>
        <taxon>Alphaproteobacteria</taxon>
        <taxon>Caulobacterales</taxon>
        <taxon>Caulobacteraceae</taxon>
        <taxon>Asticcacaulis</taxon>
    </lineage>
</organism>
<keyword evidence="8 12" id="KW-0862">Zinc</keyword>
<dbReference type="InterPro" id="IPR056411">
    <property type="entry name" value="CysS_C"/>
</dbReference>
<evidence type="ECO:0000256" key="3">
    <source>
        <dbReference type="ARBA" id="ARBA00011245"/>
    </source>
</evidence>
<keyword evidence="9 12" id="KW-0067">ATP-binding</keyword>
<feature type="binding site" evidence="12">
    <location>
        <position position="236"/>
    </location>
    <ligand>
        <name>Zn(2+)</name>
        <dbReference type="ChEBI" id="CHEBI:29105"/>
    </ligand>
</feature>
<dbReference type="PANTHER" id="PTHR10890">
    <property type="entry name" value="CYSTEINYL-TRNA SYNTHETASE"/>
    <property type="match status" value="1"/>
</dbReference>
<keyword evidence="7 12" id="KW-0547">Nucleotide-binding</keyword>
<dbReference type="HAMAP" id="MF_00041">
    <property type="entry name" value="Cys_tRNA_synth"/>
    <property type="match status" value="1"/>
</dbReference>
<dbReference type="InterPro" id="IPR015273">
    <property type="entry name" value="Cys-tRNA-synt_Ia_DALR"/>
</dbReference>
<keyword evidence="5 12" id="KW-0436">Ligase</keyword>
<dbReference type="InterPro" id="IPR015803">
    <property type="entry name" value="Cys-tRNA-ligase"/>
</dbReference>
<dbReference type="CDD" id="cd00672">
    <property type="entry name" value="CysRS_core"/>
    <property type="match status" value="1"/>
</dbReference>
<dbReference type="InterPro" id="IPR009080">
    <property type="entry name" value="tRNAsynth_Ia_anticodon-bd"/>
</dbReference>
<comment type="catalytic activity">
    <reaction evidence="12">
        <text>tRNA(Cys) + L-cysteine + ATP = L-cysteinyl-tRNA(Cys) + AMP + diphosphate</text>
        <dbReference type="Rhea" id="RHEA:17773"/>
        <dbReference type="Rhea" id="RHEA-COMP:9661"/>
        <dbReference type="Rhea" id="RHEA-COMP:9679"/>
        <dbReference type="ChEBI" id="CHEBI:30616"/>
        <dbReference type="ChEBI" id="CHEBI:33019"/>
        <dbReference type="ChEBI" id="CHEBI:35235"/>
        <dbReference type="ChEBI" id="CHEBI:78442"/>
        <dbReference type="ChEBI" id="CHEBI:78517"/>
        <dbReference type="ChEBI" id="CHEBI:456215"/>
        <dbReference type="EC" id="6.1.1.16"/>
    </reaction>
</comment>
<reference evidence="14 15" key="1">
    <citation type="submission" date="2023-01" db="EMBL/GenBank/DDBJ databases">
        <title>Novel species of the genus Asticcacaulis isolated from rivers.</title>
        <authorList>
            <person name="Lu H."/>
        </authorList>
    </citation>
    <scope>NUCLEOTIDE SEQUENCE [LARGE SCALE GENOMIC DNA]</scope>
    <source>
        <strain evidence="14 15">DXS10W</strain>
    </source>
</reference>
<dbReference type="NCBIfam" id="TIGR00435">
    <property type="entry name" value="cysS"/>
    <property type="match status" value="1"/>
</dbReference>
<dbReference type="SUPFAM" id="SSF47323">
    <property type="entry name" value="Anticodon-binding domain of a subclass of class I aminoacyl-tRNA synthetases"/>
    <property type="match status" value="1"/>
</dbReference>
<evidence type="ECO:0000256" key="7">
    <source>
        <dbReference type="ARBA" id="ARBA00022741"/>
    </source>
</evidence>
<comment type="subunit">
    <text evidence="3 12">Monomer.</text>
</comment>
<dbReference type="RefSeq" id="WP_272741394.1">
    <property type="nucleotide sequence ID" value="NZ_JAQQKW010000005.1"/>
</dbReference>
<dbReference type="InterPro" id="IPR024909">
    <property type="entry name" value="Cys-tRNA/MSH_ligase"/>
</dbReference>
<dbReference type="Pfam" id="PF23493">
    <property type="entry name" value="CysS_C"/>
    <property type="match status" value="1"/>
</dbReference>
<comment type="subcellular location">
    <subcellularLocation>
        <location evidence="1 12">Cytoplasm</location>
    </subcellularLocation>
</comment>
<evidence type="ECO:0000313" key="14">
    <source>
        <dbReference type="EMBL" id="MDC7694684.1"/>
    </source>
</evidence>
<dbReference type="GO" id="GO:0004817">
    <property type="term" value="F:cysteine-tRNA ligase activity"/>
    <property type="evidence" value="ECO:0007669"/>
    <property type="project" value="UniProtKB-EC"/>
</dbReference>
<keyword evidence="4 12" id="KW-0963">Cytoplasm</keyword>
<dbReference type="Gene3D" id="3.40.50.620">
    <property type="entry name" value="HUPs"/>
    <property type="match status" value="1"/>
</dbReference>
<protein>
    <recommendedName>
        <fullName evidence="12">Cysteine--tRNA ligase</fullName>
        <ecNumber evidence="12">6.1.1.16</ecNumber>
    </recommendedName>
    <alternativeName>
        <fullName evidence="12">Cysteinyl-tRNA synthetase</fullName>
        <shortName evidence="12">CysRS</shortName>
    </alternativeName>
</protein>
<dbReference type="PANTHER" id="PTHR10890:SF3">
    <property type="entry name" value="CYSTEINE--TRNA LIGASE, CYTOPLASMIC"/>
    <property type="match status" value="1"/>
</dbReference>
<dbReference type="EMBL" id="JAQQKW010000005">
    <property type="protein sequence ID" value="MDC7694684.1"/>
    <property type="molecule type" value="Genomic_DNA"/>
</dbReference>
<evidence type="ECO:0000256" key="4">
    <source>
        <dbReference type="ARBA" id="ARBA00022490"/>
    </source>
</evidence>
<feature type="binding site" evidence="12">
    <location>
        <position position="240"/>
    </location>
    <ligand>
        <name>Zn(2+)</name>
        <dbReference type="ChEBI" id="CHEBI:29105"/>
    </ligand>
</feature>
<dbReference type="SUPFAM" id="SSF52374">
    <property type="entry name" value="Nucleotidylyl transferase"/>
    <property type="match status" value="1"/>
</dbReference>
<evidence type="ECO:0000259" key="13">
    <source>
        <dbReference type="SMART" id="SM00840"/>
    </source>
</evidence>
<keyword evidence="11 12" id="KW-0030">Aminoacyl-tRNA synthetase</keyword>
<sequence>MKLRLSDTLKRQKVDFVPKNPQRVTMYVCGPTVYNYAHIGNARPVVVFDVLFRLLRHLYGEEAVIYARNITDVDDKINQKAMAEGVDIDVITSKFADIYTADMRALNALEPTIQPRVTQNMNAIVAQIAALIRNGHAYEAEGHVLFDVESYKAYGALSNRSLDDMIAGARVEVAPYKKSPQDFVLWKPSKPGEPKWPSPWGEGRPGWHIECSAMIEANLGLPIDIHGGGHDLIFPHHENEIAQGVCAQHGHSHQEESYARYWMHNGFLTMDAEKMSKSLGNVLLVHDLIKEFPGEVIRLALLSAHYRAPLDWNNDLLVQTRKRLDGLYEALRKAADVPVVETAVPEAVIEALCDDLSTPRVLAELSALASALEKASEADKPLAKSQLLVAGALVGILQQEAESWFKGGADDDLSAKVEALLEARKTARAEKNWAEADRIRNELTALNVEVMDGPAGATWKLKA</sequence>
<dbReference type="SMART" id="SM00840">
    <property type="entry name" value="DALR_2"/>
    <property type="match status" value="1"/>
</dbReference>
<keyword evidence="6 12" id="KW-0479">Metal-binding</keyword>
<feature type="short sequence motif" description="'HIGH' region" evidence="12">
    <location>
        <begin position="31"/>
        <end position="41"/>
    </location>
</feature>
<evidence type="ECO:0000256" key="10">
    <source>
        <dbReference type="ARBA" id="ARBA00022917"/>
    </source>
</evidence>
<comment type="caution">
    <text evidence="14">The sequence shown here is derived from an EMBL/GenBank/DDBJ whole genome shotgun (WGS) entry which is preliminary data.</text>
</comment>
<feature type="short sequence motif" description="'KMSKS' region" evidence="12">
    <location>
        <begin position="274"/>
        <end position="278"/>
    </location>
</feature>
<evidence type="ECO:0000256" key="11">
    <source>
        <dbReference type="ARBA" id="ARBA00023146"/>
    </source>
</evidence>
<evidence type="ECO:0000256" key="6">
    <source>
        <dbReference type="ARBA" id="ARBA00022723"/>
    </source>
</evidence>
<dbReference type="Pfam" id="PF01406">
    <property type="entry name" value="tRNA-synt_1e"/>
    <property type="match status" value="1"/>
</dbReference>
<evidence type="ECO:0000256" key="9">
    <source>
        <dbReference type="ARBA" id="ARBA00022840"/>
    </source>
</evidence>
<comment type="cofactor">
    <cofactor evidence="12">
        <name>Zn(2+)</name>
        <dbReference type="ChEBI" id="CHEBI:29105"/>
    </cofactor>
    <text evidence="12">Binds 1 zinc ion per subunit.</text>
</comment>